<accession>A0AAV4LDC8</accession>
<gene>
    <name evidence="4" type="primary">adeR</name>
    <name evidence="4" type="ORF">DNHGIG_13650</name>
</gene>
<dbReference type="RefSeq" id="WP_282198984.1">
    <property type="nucleotide sequence ID" value="NZ_BOQE01000001.1"/>
</dbReference>
<dbReference type="Pfam" id="PF17853">
    <property type="entry name" value="GGDEF_2"/>
    <property type="match status" value="1"/>
</dbReference>
<dbReference type="AlphaFoldDB" id="A0AAV4LDC8"/>
<organism evidence="4 5">
    <name type="scientific">Collibacillus ludicampi</name>
    <dbReference type="NCBI Taxonomy" id="2771369"/>
    <lineage>
        <taxon>Bacteria</taxon>
        <taxon>Bacillati</taxon>
        <taxon>Bacillota</taxon>
        <taxon>Bacilli</taxon>
        <taxon>Bacillales</taxon>
        <taxon>Alicyclobacillaceae</taxon>
        <taxon>Collibacillus</taxon>
    </lineage>
</organism>
<dbReference type="Pfam" id="PF13556">
    <property type="entry name" value="HTH_30"/>
    <property type="match status" value="1"/>
</dbReference>
<evidence type="ECO:0000313" key="5">
    <source>
        <dbReference type="Proteomes" id="UP001057291"/>
    </source>
</evidence>
<reference evidence="4" key="1">
    <citation type="journal article" date="2023" name="Int. J. Syst. Evol. Microbiol.">
        <title>Collibacillus ludicampi gen. nov., sp. nov., a new soil bacterium of the family Alicyclobacillaceae.</title>
        <authorList>
            <person name="Jojima T."/>
            <person name="Ioku Y."/>
            <person name="Fukuta Y."/>
            <person name="Shirasaka N."/>
            <person name="Matsumura Y."/>
            <person name="Mori M."/>
        </authorList>
    </citation>
    <scope>NUCLEOTIDE SEQUENCE</scope>
    <source>
        <strain evidence="4">TP075</strain>
    </source>
</reference>
<protein>
    <submittedName>
        <fullName evidence="4">Transcriptional activator AdeR</fullName>
    </submittedName>
</protein>
<dbReference type="PANTHER" id="PTHR33744:SF1">
    <property type="entry name" value="DNA-BINDING TRANSCRIPTIONAL ACTIVATOR ADER"/>
    <property type="match status" value="1"/>
</dbReference>
<name>A0AAV4LDC8_9BACL</name>
<evidence type="ECO:0000313" key="4">
    <source>
        <dbReference type="EMBL" id="GIM45816.1"/>
    </source>
</evidence>
<sequence>MTIEKDPFDETFDSLETLVDTISEVLHCPVTLEDANHRLLAYSSHDPQTDPARIATIIGRRVPERVIHSLWREGVIQRLSNSDEPIRIRAIHEVGLGNRVAIAIRKNNDVLGYIWVLEEENPLDEQAMHQLKKAAQAAKTKLLQLQVQKRKQEEGYQEFFWKLLTGHVQSLAAIKEQADKLLLTLPPCYRVLVFQFNEDISNQLYKQIHYLITTTQRVRIIFHVVDRNQLIMLASPYHQSQPNAQDTFTEFIRDFFTQMKERYQVTSIGAGAGSLFYEDYTKVEKSYQEALTVLQIKKQFPNSTKDTFHFEDLGFYRYLPAMLEQKRAQRFVNPHLQKLRDYDREHHAHLLKTLEVYLSCDCNVKEAADQLHVHTNTLNYRLSRISEIAGINLKNMDHKVSLYLDLKMEQGE</sequence>
<comment type="caution">
    <text evidence="4">The sequence shown here is derived from an EMBL/GenBank/DDBJ whole genome shotgun (WGS) entry which is preliminary data.</text>
</comment>
<dbReference type="Proteomes" id="UP001057291">
    <property type="component" value="Unassembled WGS sequence"/>
</dbReference>
<dbReference type="InterPro" id="IPR051448">
    <property type="entry name" value="CdaR-like_regulators"/>
</dbReference>
<keyword evidence="5" id="KW-1185">Reference proteome</keyword>
<comment type="similarity">
    <text evidence="1">Belongs to the CdaR family.</text>
</comment>
<dbReference type="PANTHER" id="PTHR33744">
    <property type="entry name" value="CARBOHYDRATE DIACID REGULATOR"/>
    <property type="match status" value="1"/>
</dbReference>
<evidence type="ECO:0000256" key="1">
    <source>
        <dbReference type="ARBA" id="ARBA00006754"/>
    </source>
</evidence>
<dbReference type="Gene3D" id="1.10.10.2840">
    <property type="entry name" value="PucR C-terminal helix-turn-helix domain"/>
    <property type="match status" value="1"/>
</dbReference>
<feature type="domain" description="PucR C-terminal helix-turn-helix" evidence="2">
    <location>
        <begin position="350"/>
        <end position="407"/>
    </location>
</feature>
<dbReference type="EMBL" id="BOQE01000001">
    <property type="protein sequence ID" value="GIM45816.1"/>
    <property type="molecule type" value="Genomic_DNA"/>
</dbReference>
<dbReference type="InterPro" id="IPR025736">
    <property type="entry name" value="PucR_C-HTH_dom"/>
</dbReference>
<proteinExistence type="inferred from homology"/>
<dbReference type="InterPro" id="IPR042070">
    <property type="entry name" value="PucR_C-HTH_sf"/>
</dbReference>
<evidence type="ECO:0000259" key="3">
    <source>
        <dbReference type="Pfam" id="PF17853"/>
    </source>
</evidence>
<dbReference type="InterPro" id="IPR041522">
    <property type="entry name" value="CdaR_GGDEF"/>
</dbReference>
<evidence type="ECO:0000259" key="2">
    <source>
        <dbReference type="Pfam" id="PF13556"/>
    </source>
</evidence>
<feature type="domain" description="CdaR GGDEF-like" evidence="3">
    <location>
        <begin position="172"/>
        <end position="296"/>
    </location>
</feature>